<evidence type="ECO:0000313" key="5">
    <source>
        <dbReference type="EMBL" id="KIZ07180.1"/>
    </source>
</evidence>
<dbReference type="PANTHER" id="PTHR21245">
    <property type="entry name" value="HETEROGENEOUS NUCLEAR RIBONUCLEOPROTEIN"/>
    <property type="match status" value="1"/>
</dbReference>
<dbReference type="STRING" id="145388.A0A0D2MXI6"/>
<dbReference type="Proteomes" id="UP000054498">
    <property type="component" value="Unassembled WGS sequence"/>
</dbReference>
<keyword evidence="6" id="KW-1185">Reference proteome</keyword>
<sequence>MEDASREDAVYDYGEDDDGDAFDAGGGGAGGDNADDYDFAAAAGGGSGGGYDGGGGDGGDGDGVYDAAANGGDGNGGGYDDGSAGAGAAGAGLGGFGAAGSAAFGGVALTGGVHTESDPMSLPPHGTEVFVANLPHETTEEQIREFVAGAVTGLQLHSVRVPRAGSDSRGAKNKGFAFAVFYSKEDAEAGVERLNGRNIGGRATRASLSTSNNRLFLGNVPRATTAQELRQALEREVVGLEDVDLVSDKEHSGQNRGFGFLTFYNHAAADRARKKLEQGFSVGNRAINVSWAEMKNKQQGPADTGVKAVYVGGLPQDATAEALREIFSQHGERRGL</sequence>
<dbReference type="Pfam" id="PF00076">
    <property type="entry name" value="RRM_1"/>
    <property type="match status" value="2"/>
</dbReference>
<dbReference type="PROSITE" id="PS50102">
    <property type="entry name" value="RRM"/>
    <property type="match status" value="2"/>
</dbReference>
<name>A0A0D2MXI6_9CHLO</name>
<accession>A0A0D2MXI6</accession>
<evidence type="ECO:0000256" key="3">
    <source>
        <dbReference type="SAM" id="MobiDB-lite"/>
    </source>
</evidence>
<protein>
    <submittedName>
        <fullName evidence="5">Heterogeneous nuclear ribonucleoprotein Q</fullName>
    </submittedName>
</protein>
<dbReference type="InterPro" id="IPR000504">
    <property type="entry name" value="RRM_dom"/>
</dbReference>
<feature type="region of interest" description="Disordered" evidence="3">
    <location>
        <begin position="1"/>
        <end position="65"/>
    </location>
</feature>
<evidence type="ECO:0000259" key="4">
    <source>
        <dbReference type="PROSITE" id="PS50102"/>
    </source>
</evidence>
<dbReference type="SMART" id="SM00360">
    <property type="entry name" value="RRM"/>
    <property type="match status" value="2"/>
</dbReference>
<keyword evidence="1 2" id="KW-0694">RNA-binding</keyword>
<evidence type="ECO:0000313" key="6">
    <source>
        <dbReference type="Proteomes" id="UP000054498"/>
    </source>
</evidence>
<dbReference type="EMBL" id="KK100286">
    <property type="protein sequence ID" value="KIZ07180.1"/>
    <property type="molecule type" value="Genomic_DNA"/>
</dbReference>
<dbReference type="RefSeq" id="XP_013906199.1">
    <property type="nucleotide sequence ID" value="XM_014050745.1"/>
</dbReference>
<dbReference type="KEGG" id="mng:MNEG_0775"/>
<organism evidence="5 6">
    <name type="scientific">Monoraphidium neglectum</name>
    <dbReference type="NCBI Taxonomy" id="145388"/>
    <lineage>
        <taxon>Eukaryota</taxon>
        <taxon>Viridiplantae</taxon>
        <taxon>Chlorophyta</taxon>
        <taxon>core chlorophytes</taxon>
        <taxon>Chlorophyceae</taxon>
        <taxon>CS clade</taxon>
        <taxon>Sphaeropleales</taxon>
        <taxon>Selenastraceae</taxon>
        <taxon>Monoraphidium</taxon>
    </lineage>
</organism>
<dbReference type="InterPro" id="IPR012677">
    <property type="entry name" value="Nucleotide-bd_a/b_plait_sf"/>
</dbReference>
<dbReference type="AlphaFoldDB" id="A0A0D2MXI6"/>
<dbReference type="OrthoDB" id="3800936at2759"/>
<dbReference type="GO" id="GO:0003723">
    <property type="term" value="F:RNA binding"/>
    <property type="evidence" value="ECO:0007669"/>
    <property type="project" value="UniProtKB-UniRule"/>
</dbReference>
<feature type="domain" description="RRM" evidence="4">
    <location>
        <begin position="127"/>
        <end position="211"/>
    </location>
</feature>
<dbReference type="CDD" id="cd00590">
    <property type="entry name" value="RRM_SF"/>
    <property type="match status" value="1"/>
</dbReference>
<feature type="domain" description="RRM" evidence="4">
    <location>
        <begin position="213"/>
        <end position="294"/>
    </location>
</feature>
<dbReference type="GO" id="GO:1990904">
    <property type="term" value="C:ribonucleoprotein complex"/>
    <property type="evidence" value="ECO:0007669"/>
    <property type="project" value="UniProtKB-KW"/>
</dbReference>
<feature type="compositionally biased region" description="Gly residues" evidence="3">
    <location>
        <begin position="43"/>
        <end position="62"/>
    </location>
</feature>
<evidence type="ECO:0000256" key="1">
    <source>
        <dbReference type="ARBA" id="ARBA00022884"/>
    </source>
</evidence>
<gene>
    <name evidence="5" type="ORF">MNEG_0775</name>
</gene>
<evidence type="ECO:0000256" key="2">
    <source>
        <dbReference type="PROSITE-ProRule" id="PRU00176"/>
    </source>
</evidence>
<keyword evidence="5" id="KW-0687">Ribonucleoprotein</keyword>
<dbReference type="SUPFAM" id="SSF54928">
    <property type="entry name" value="RNA-binding domain, RBD"/>
    <property type="match status" value="2"/>
</dbReference>
<dbReference type="InterPro" id="IPR035979">
    <property type="entry name" value="RBD_domain_sf"/>
</dbReference>
<reference evidence="5 6" key="1">
    <citation type="journal article" date="2013" name="BMC Genomics">
        <title>Reconstruction of the lipid metabolism for the microalga Monoraphidium neglectum from its genome sequence reveals characteristics suitable for biofuel production.</title>
        <authorList>
            <person name="Bogen C."/>
            <person name="Al-Dilaimi A."/>
            <person name="Albersmeier A."/>
            <person name="Wichmann J."/>
            <person name="Grundmann M."/>
            <person name="Rupp O."/>
            <person name="Lauersen K.J."/>
            <person name="Blifernez-Klassen O."/>
            <person name="Kalinowski J."/>
            <person name="Goesmann A."/>
            <person name="Mussgnug J.H."/>
            <person name="Kruse O."/>
        </authorList>
    </citation>
    <scope>NUCLEOTIDE SEQUENCE [LARGE SCALE GENOMIC DNA]</scope>
    <source>
        <strain evidence="5 6">SAG 48.87</strain>
    </source>
</reference>
<dbReference type="GeneID" id="25726893"/>
<proteinExistence type="predicted"/>
<dbReference type="Gene3D" id="3.30.70.330">
    <property type="match status" value="3"/>
</dbReference>